<dbReference type="EMBL" id="JARKIE010000010">
    <property type="protein sequence ID" value="KAJ7704400.1"/>
    <property type="molecule type" value="Genomic_DNA"/>
</dbReference>
<name>A0AAD7GSL3_MYCRO</name>
<gene>
    <name evidence="2" type="ORF">B0H17DRAFT_1326562</name>
</gene>
<feature type="chain" id="PRO_5042267863" evidence="1">
    <location>
        <begin position="19"/>
        <end position="96"/>
    </location>
</feature>
<comment type="caution">
    <text evidence="2">The sequence shown here is derived from an EMBL/GenBank/DDBJ whole genome shotgun (WGS) entry which is preliminary data.</text>
</comment>
<dbReference type="AlphaFoldDB" id="A0AAD7GSL3"/>
<proteinExistence type="predicted"/>
<organism evidence="2 3">
    <name type="scientific">Mycena rosella</name>
    <name type="common">Pink bonnet</name>
    <name type="synonym">Agaricus rosellus</name>
    <dbReference type="NCBI Taxonomy" id="1033263"/>
    <lineage>
        <taxon>Eukaryota</taxon>
        <taxon>Fungi</taxon>
        <taxon>Dikarya</taxon>
        <taxon>Basidiomycota</taxon>
        <taxon>Agaricomycotina</taxon>
        <taxon>Agaricomycetes</taxon>
        <taxon>Agaricomycetidae</taxon>
        <taxon>Agaricales</taxon>
        <taxon>Marasmiineae</taxon>
        <taxon>Mycenaceae</taxon>
        <taxon>Mycena</taxon>
    </lineage>
</organism>
<dbReference type="Proteomes" id="UP001221757">
    <property type="component" value="Unassembled WGS sequence"/>
</dbReference>
<sequence>MHFTTALSVLAVAAAAVAHTHQCATCPETLPAGFEEIAWKFVAAADEAGTMFCGYQGKKRGSLKLFETFCSYYNRDGMIIENPDDLCPETVKVEEC</sequence>
<keyword evidence="3" id="KW-1185">Reference proteome</keyword>
<evidence type="ECO:0000313" key="2">
    <source>
        <dbReference type="EMBL" id="KAJ7704400.1"/>
    </source>
</evidence>
<keyword evidence="1" id="KW-0732">Signal</keyword>
<reference evidence="2" key="1">
    <citation type="submission" date="2023-03" db="EMBL/GenBank/DDBJ databases">
        <title>Massive genome expansion in bonnet fungi (Mycena s.s.) driven by repeated elements and novel gene families across ecological guilds.</title>
        <authorList>
            <consortium name="Lawrence Berkeley National Laboratory"/>
            <person name="Harder C.B."/>
            <person name="Miyauchi S."/>
            <person name="Viragh M."/>
            <person name="Kuo A."/>
            <person name="Thoen E."/>
            <person name="Andreopoulos B."/>
            <person name="Lu D."/>
            <person name="Skrede I."/>
            <person name="Drula E."/>
            <person name="Henrissat B."/>
            <person name="Morin E."/>
            <person name="Kohler A."/>
            <person name="Barry K."/>
            <person name="LaButti K."/>
            <person name="Morin E."/>
            <person name="Salamov A."/>
            <person name="Lipzen A."/>
            <person name="Mereny Z."/>
            <person name="Hegedus B."/>
            <person name="Baldrian P."/>
            <person name="Stursova M."/>
            <person name="Weitz H."/>
            <person name="Taylor A."/>
            <person name="Grigoriev I.V."/>
            <person name="Nagy L.G."/>
            <person name="Martin F."/>
            <person name="Kauserud H."/>
        </authorList>
    </citation>
    <scope>NUCLEOTIDE SEQUENCE</scope>
    <source>
        <strain evidence="2">CBHHK067</strain>
    </source>
</reference>
<evidence type="ECO:0000256" key="1">
    <source>
        <dbReference type="SAM" id="SignalP"/>
    </source>
</evidence>
<feature type="signal peptide" evidence="1">
    <location>
        <begin position="1"/>
        <end position="18"/>
    </location>
</feature>
<evidence type="ECO:0000313" key="3">
    <source>
        <dbReference type="Proteomes" id="UP001221757"/>
    </source>
</evidence>
<protein>
    <submittedName>
        <fullName evidence="2">Uncharacterized protein</fullName>
    </submittedName>
</protein>
<accession>A0AAD7GSL3</accession>